<dbReference type="Proteomes" id="UP000001056">
    <property type="component" value="Unassembled WGS sequence"/>
</dbReference>
<dbReference type="InParanoid" id="Q2HBY8"/>
<dbReference type="InterPro" id="IPR056884">
    <property type="entry name" value="NPHP3-like_N"/>
</dbReference>
<dbReference type="EMBL" id="CH408030">
    <property type="protein sequence ID" value="EAQ90331.1"/>
    <property type="molecule type" value="Genomic_DNA"/>
</dbReference>
<dbReference type="OMA" id="HEYFRTW"/>
<keyword evidence="1" id="KW-0677">Repeat</keyword>
<evidence type="ECO:0000256" key="1">
    <source>
        <dbReference type="ARBA" id="ARBA00022737"/>
    </source>
</evidence>
<dbReference type="OrthoDB" id="5967843at2759"/>
<dbReference type="SUPFAM" id="SSF52540">
    <property type="entry name" value="P-loop containing nucleoside triphosphate hydrolases"/>
    <property type="match status" value="1"/>
</dbReference>
<protein>
    <recommendedName>
        <fullName evidence="2">Nephrocystin 3-like N-terminal domain-containing protein</fullName>
    </recommendedName>
</protein>
<dbReference type="Pfam" id="PF24883">
    <property type="entry name" value="NPHP3_N"/>
    <property type="match status" value="1"/>
</dbReference>
<gene>
    <name evidence="3" type="ORF">CHGG_02266</name>
</gene>
<evidence type="ECO:0000259" key="2">
    <source>
        <dbReference type="Pfam" id="PF24883"/>
    </source>
</evidence>
<dbReference type="AlphaFoldDB" id="Q2HBY8"/>
<dbReference type="InterPro" id="IPR027417">
    <property type="entry name" value="P-loop_NTPase"/>
</dbReference>
<dbReference type="RefSeq" id="XP_001228782.1">
    <property type="nucleotide sequence ID" value="XM_001228781.1"/>
</dbReference>
<sequence>MQHLGALCSLDPQPASTDSPSFDVVLVHGRGINAHKIWAPLWSQECVKFGEQRTMRVFGFEYRDLVNSSYRVQSIRMSAEKLLKDLISQRSGNTEMRAIVFIGHSTGGVIIKQALILARRDPRFRNIAYSACATVFFATPHRGYEDVIPRIFDADSLNRRVGIKTPFSLVREGDIKSLNDISTEFLELYGSDLLFRNYVESSPPEGCKNRIVEEDNASLGSRWPDEISDQNHFQICTFVKAGDGPEWLKLFTDHEYFRTWFDWLNSHRKLWITGELGCGKTFLAEHIRLLALNQLRTDPYKSDLVIFFWLGSMKGGLITPRKMLACLLHSILVSYPEVAVFPRQQQSGPSTDEDVERLWYDTIVNITGGSSPRRLTLILDEVDRLVENHNHPQFGPVLRVLSGEPDDPTIRSELDPNRIRVLVFSRPGGHHSEALKRWCNQRVNQIPQNETKGDIKKTVEKRLDILARIHKLHDQVKADISEEIRHIAGNMYIVAHLALIEIANAPEKESVRSRIRNSIAGFYDSILGRLALGDKAGGETNEVNRFLYSVLFWMAHQGHAMNAEELQIGLAMLFKVGCPVGSNSYQGVVDKELASNPKTGHPNLTRDILLKCTPLVRRRSDGCFELIHRTLNDFLTTAPEMFETLANLSHHRHYALGDARADEIISSLCVDYLLLPFFEDAGKMNLLPKDWVDKVKKRMDDNLFVAYAARHWIYHAKLSSTPLQVNWAEVSASSCRYHLLDFSKQHAISWAEVWWYYVKWPEKCHLAGSTLQDLDITERLRRTDLMQADKLNLARGLTRPPPQSLHPNGSTLLLEGPGSLSEFSGSLSTASREG</sequence>
<name>Q2HBY8_CHAGB</name>
<keyword evidence="4" id="KW-1185">Reference proteome</keyword>
<dbReference type="Gene3D" id="3.40.50.300">
    <property type="entry name" value="P-loop containing nucleotide triphosphate hydrolases"/>
    <property type="match status" value="1"/>
</dbReference>
<feature type="domain" description="Nephrocystin 3-like N-terminal" evidence="2">
    <location>
        <begin position="251"/>
        <end position="426"/>
    </location>
</feature>
<dbReference type="Gene3D" id="3.40.50.1820">
    <property type="entry name" value="alpha/beta hydrolase"/>
    <property type="match status" value="1"/>
</dbReference>
<evidence type="ECO:0000313" key="3">
    <source>
        <dbReference type="EMBL" id="EAQ90331.1"/>
    </source>
</evidence>
<dbReference type="PANTHER" id="PTHR10039:SF14">
    <property type="entry name" value="NACHT DOMAIN-CONTAINING PROTEIN"/>
    <property type="match status" value="1"/>
</dbReference>
<dbReference type="PANTHER" id="PTHR10039">
    <property type="entry name" value="AMELOGENIN"/>
    <property type="match status" value="1"/>
</dbReference>
<reference evidence="4" key="1">
    <citation type="journal article" date="2015" name="Genome Announc.">
        <title>Draft genome sequence of the cellulolytic fungus Chaetomium globosum.</title>
        <authorList>
            <person name="Cuomo C.A."/>
            <person name="Untereiner W.A."/>
            <person name="Ma L.-J."/>
            <person name="Grabherr M."/>
            <person name="Birren B.W."/>
        </authorList>
    </citation>
    <scope>NUCLEOTIDE SEQUENCE [LARGE SCALE GENOMIC DNA]</scope>
    <source>
        <strain evidence="4">ATCC 6205 / CBS 148.51 / DSM 1962 / NBRC 6347 / NRRL 1970</strain>
    </source>
</reference>
<dbReference type="GeneID" id="4388677"/>
<dbReference type="VEuPathDB" id="FungiDB:CHGG_02266"/>
<dbReference type="SUPFAM" id="SSF53474">
    <property type="entry name" value="alpha/beta-Hydrolases"/>
    <property type="match status" value="1"/>
</dbReference>
<dbReference type="InterPro" id="IPR029058">
    <property type="entry name" value="AB_hydrolase_fold"/>
</dbReference>
<accession>Q2HBY8</accession>
<evidence type="ECO:0000313" key="4">
    <source>
        <dbReference type="Proteomes" id="UP000001056"/>
    </source>
</evidence>
<proteinExistence type="predicted"/>
<dbReference type="HOGENOM" id="CLU_000288_34_1_1"/>
<organism evidence="3 4">
    <name type="scientific">Chaetomium globosum (strain ATCC 6205 / CBS 148.51 / DSM 1962 / NBRC 6347 / NRRL 1970)</name>
    <name type="common">Soil fungus</name>
    <dbReference type="NCBI Taxonomy" id="306901"/>
    <lineage>
        <taxon>Eukaryota</taxon>
        <taxon>Fungi</taxon>
        <taxon>Dikarya</taxon>
        <taxon>Ascomycota</taxon>
        <taxon>Pezizomycotina</taxon>
        <taxon>Sordariomycetes</taxon>
        <taxon>Sordariomycetidae</taxon>
        <taxon>Sordariales</taxon>
        <taxon>Chaetomiaceae</taxon>
        <taxon>Chaetomium</taxon>
    </lineage>
</organism>